<dbReference type="STRING" id="593133.SAMN04488006_0962"/>
<feature type="transmembrane region" description="Helical" evidence="5">
    <location>
        <begin position="12"/>
        <end position="31"/>
    </location>
</feature>
<evidence type="ECO:0000256" key="1">
    <source>
        <dbReference type="ARBA" id="ARBA00004141"/>
    </source>
</evidence>
<sequence>MGLIMKKQRNIFRLLILALFFIIVPIVLYNLGDFPKRSFLMDVLSIITILGFSLFLSQFFSTRINQKLVKDIRMVNVLKIHKFIGYLFISILLLHPFFIVVPKFFDNGVSPTDAFLTLITSFNSLGVILGIIAYTSMLILLITAFFRFKIYLKYKTWRYLHGYLTTLFIITATWHVINLGRHGTNPFSIYYILAVVSVIYFLLKTYLFKTSKK</sequence>
<gene>
    <name evidence="7" type="ORF">SAMN04488006_0962</name>
</gene>
<organism evidence="7 8">
    <name type="scientific">Lutibacter maritimus</name>
    <dbReference type="NCBI Taxonomy" id="593133"/>
    <lineage>
        <taxon>Bacteria</taxon>
        <taxon>Pseudomonadati</taxon>
        <taxon>Bacteroidota</taxon>
        <taxon>Flavobacteriia</taxon>
        <taxon>Flavobacteriales</taxon>
        <taxon>Flavobacteriaceae</taxon>
        <taxon>Lutibacter</taxon>
    </lineage>
</organism>
<feature type="transmembrane region" description="Helical" evidence="5">
    <location>
        <begin position="125"/>
        <end position="148"/>
    </location>
</feature>
<evidence type="ECO:0000313" key="7">
    <source>
        <dbReference type="EMBL" id="SFS38691.1"/>
    </source>
</evidence>
<keyword evidence="8" id="KW-1185">Reference proteome</keyword>
<feature type="transmembrane region" description="Helical" evidence="5">
    <location>
        <begin position="83"/>
        <end position="105"/>
    </location>
</feature>
<name>A0A1I6PET6_9FLAO</name>
<feature type="transmembrane region" description="Helical" evidence="5">
    <location>
        <begin position="189"/>
        <end position="208"/>
    </location>
</feature>
<dbReference type="OrthoDB" id="9801223at2"/>
<keyword evidence="4 5" id="KW-0472">Membrane</keyword>
<feature type="domain" description="Ferric oxidoreductase" evidence="6">
    <location>
        <begin position="49"/>
        <end position="171"/>
    </location>
</feature>
<comment type="subcellular location">
    <subcellularLocation>
        <location evidence="1">Membrane</location>
        <topology evidence="1">Multi-pass membrane protein</topology>
    </subcellularLocation>
</comment>
<dbReference type="AlphaFoldDB" id="A0A1I6PET6"/>
<feature type="transmembrane region" description="Helical" evidence="5">
    <location>
        <begin position="160"/>
        <end position="177"/>
    </location>
</feature>
<dbReference type="EMBL" id="FOZP01000002">
    <property type="protein sequence ID" value="SFS38691.1"/>
    <property type="molecule type" value="Genomic_DNA"/>
</dbReference>
<accession>A0A1I6PET6</accession>
<dbReference type="GO" id="GO:0016020">
    <property type="term" value="C:membrane"/>
    <property type="evidence" value="ECO:0007669"/>
    <property type="project" value="UniProtKB-SubCell"/>
</dbReference>
<keyword evidence="2 5" id="KW-0812">Transmembrane</keyword>
<keyword evidence="3 5" id="KW-1133">Transmembrane helix</keyword>
<reference evidence="8" key="1">
    <citation type="submission" date="2016-10" db="EMBL/GenBank/DDBJ databases">
        <authorList>
            <person name="Varghese N."/>
            <person name="Submissions S."/>
        </authorList>
    </citation>
    <scope>NUCLEOTIDE SEQUENCE [LARGE SCALE GENOMIC DNA]</scope>
    <source>
        <strain evidence="8">DSM 24450</strain>
    </source>
</reference>
<dbReference type="InterPro" id="IPR013130">
    <property type="entry name" value="Fe3_Rdtase_TM_dom"/>
</dbReference>
<evidence type="ECO:0000256" key="3">
    <source>
        <dbReference type="ARBA" id="ARBA00022989"/>
    </source>
</evidence>
<evidence type="ECO:0000256" key="5">
    <source>
        <dbReference type="SAM" id="Phobius"/>
    </source>
</evidence>
<evidence type="ECO:0000256" key="2">
    <source>
        <dbReference type="ARBA" id="ARBA00022692"/>
    </source>
</evidence>
<evidence type="ECO:0000313" key="8">
    <source>
        <dbReference type="Proteomes" id="UP000199312"/>
    </source>
</evidence>
<protein>
    <submittedName>
        <fullName evidence="7">Ferric reductase like transmembrane component</fullName>
    </submittedName>
</protein>
<evidence type="ECO:0000256" key="4">
    <source>
        <dbReference type="ARBA" id="ARBA00023136"/>
    </source>
</evidence>
<proteinExistence type="predicted"/>
<dbReference type="Proteomes" id="UP000199312">
    <property type="component" value="Unassembled WGS sequence"/>
</dbReference>
<feature type="transmembrane region" description="Helical" evidence="5">
    <location>
        <begin position="43"/>
        <end position="62"/>
    </location>
</feature>
<evidence type="ECO:0000259" key="6">
    <source>
        <dbReference type="Pfam" id="PF01794"/>
    </source>
</evidence>
<dbReference type="Pfam" id="PF01794">
    <property type="entry name" value="Ferric_reduct"/>
    <property type="match status" value="1"/>
</dbReference>